<protein>
    <submittedName>
        <fullName evidence="1">Albicidin resistance protein</fullName>
    </submittedName>
</protein>
<dbReference type="Proteomes" id="UP000214720">
    <property type="component" value="Unassembled WGS sequence"/>
</dbReference>
<dbReference type="AlphaFoldDB" id="A0A226WRL8"/>
<name>A0A226WRL8_CABSO</name>
<sequence>MFLFACAHQGIVPNRPNSSTKYAHKWTAACRTKEKKRALSIRWMTLLERDTDGDPRLLVKLNLMHDSEPSMQAHIGIPTQLRDYVLRAFSESKLLIYEKYLSSEVIRFMRANYGKHAMDWPQLMADVRDTIDAIDAGIGPNTSQTGELARRWLDLFRSYASDDPRTQAKSLHALQAEPDLITGTCVDASLLAFVREATANAAQPL</sequence>
<gene>
    <name evidence="1" type="ORF">BSU04_36790</name>
</gene>
<evidence type="ECO:0000313" key="1">
    <source>
        <dbReference type="EMBL" id="OXC73469.1"/>
    </source>
</evidence>
<evidence type="ECO:0000313" key="2">
    <source>
        <dbReference type="Proteomes" id="UP000214720"/>
    </source>
</evidence>
<dbReference type="EMBL" id="MTHB01000247">
    <property type="protein sequence ID" value="OXC73469.1"/>
    <property type="molecule type" value="Genomic_DNA"/>
</dbReference>
<reference evidence="2" key="1">
    <citation type="submission" date="2017-01" db="EMBL/GenBank/DDBJ databases">
        <title>Genome Analysis of Deinococcus marmoris KOPRI26562.</title>
        <authorList>
            <person name="Kim J.H."/>
            <person name="Oh H.-M."/>
        </authorList>
    </citation>
    <scope>NUCLEOTIDE SEQUENCE [LARGE SCALE GENOMIC DNA]</scope>
    <source>
        <strain evidence="2">PAMC 26633</strain>
    </source>
</reference>
<accession>A0A226WRL8</accession>
<organism evidence="1 2">
    <name type="scientific">Caballeronia sordidicola</name>
    <name type="common">Burkholderia sordidicola</name>
    <dbReference type="NCBI Taxonomy" id="196367"/>
    <lineage>
        <taxon>Bacteria</taxon>
        <taxon>Pseudomonadati</taxon>
        <taxon>Pseudomonadota</taxon>
        <taxon>Betaproteobacteria</taxon>
        <taxon>Burkholderiales</taxon>
        <taxon>Burkholderiaceae</taxon>
        <taxon>Caballeronia</taxon>
    </lineage>
</organism>
<proteinExistence type="predicted"/>
<comment type="caution">
    <text evidence="1">The sequence shown here is derived from an EMBL/GenBank/DDBJ whole genome shotgun (WGS) entry which is preliminary data.</text>
</comment>